<dbReference type="Proteomes" id="UP001293718">
    <property type="component" value="Unassembled WGS sequence"/>
</dbReference>
<accession>A0ABU5I8C8</accession>
<keyword evidence="2" id="KW-1185">Reference proteome</keyword>
<reference evidence="1 2" key="1">
    <citation type="submission" date="2023-11" db="EMBL/GenBank/DDBJ databases">
        <title>Draft genome of Azohydromonas lata strain H1 (DSM1123), a polyhydroxyalkanoate producer.</title>
        <authorList>
            <person name="Traversa D."/>
            <person name="D'Addabbo P."/>
            <person name="Pazzani C."/>
            <person name="Manzari C."/>
            <person name="Chiara M."/>
            <person name="Scrascia M."/>
        </authorList>
    </citation>
    <scope>NUCLEOTIDE SEQUENCE [LARGE SCALE GENOMIC DNA]</scope>
    <source>
        <strain evidence="1 2">H1</strain>
        <plasmid evidence="1">unnamed</plasmid>
    </source>
</reference>
<evidence type="ECO:0008006" key="3">
    <source>
        <dbReference type="Google" id="ProtNLM"/>
    </source>
</evidence>
<proteinExistence type="predicted"/>
<evidence type="ECO:0000313" key="1">
    <source>
        <dbReference type="EMBL" id="MDZ5455344.1"/>
    </source>
</evidence>
<keyword evidence="1" id="KW-0614">Plasmid</keyword>
<comment type="caution">
    <text evidence="1">The sequence shown here is derived from an EMBL/GenBank/DDBJ whole genome shotgun (WGS) entry which is preliminary data.</text>
</comment>
<name>A0ABU5I8C8_9BURK</name>
<geneLocation type="plasmid" evidence="1">
    <name>unnamed</name>
</geneLocation>
<dbReference type="EMBL" id="JAXOJX010000001">
    <property type="protein sequence ID" value="MDZ5455344.1"/>
    <property type="molecule type" value="Genomic_DNA"/>
</dbReference>
<protein>
    <recommendedName>
        <fullName evidence="3">Secreted protein</fullName>
    </recommendedName>
</protein>
<sequence>MVFVSLACECALATAARVTVRAWQKTSTAPCAMDSATGFKTPTAIKLHGPVWLPQRHSDFTVLV</sequence>
<gene>
    <name evidence="1" type="ORF">SM757_02030</name>
</gene>
<organism evidence="1 2">
    <name type="scientific">Azohydromonas lata</name>
    <dbReference type="NCBI Taxonomy" id="45677"/>
    <lineage>
        <taxon>Bacteria</taxon>
        <taxon>Pseudomonadati</taxon>
        <taxon>Pseudomonadota</taxon>
        <taxon>Betaproteobacteria</taxon>
        <taxon>Burkholderiales</taxon>
        <taxon>Sphaerotilaceae</taxon>
        <taxon>Azohydromonas</taxon>
    </lineage>
</organism>
<evidence type="ECO:0000313" key="2">
    <source>
        <dbReference type="Proteomes" id="UP001293718"/>
    </source>
</evidence>